<evidence type="ECO:0000313" key="1">
    <source>
        <dbReference type="EMBL" id="KAI3763814.1"/>
    </source>
</evidence>
<gene>
    <name evidence="1" type="ORF">L2E82_13811</name>
</gene>
<accession>A0ACB9EXX5</accession>
<organism evidence="1 2">
    <name type="scientific">Cichorium intybus</name>
    <name type="common">Chicory</name>
    <dbReference type="NCBI Taxonomy" id="13427"/>
    <lineage>
        <taxon>Eukaryota</taxon>
        <taxon>Viridiplantae</taxon>
        <taxon>Streptophyta</taxon>
        <taxon>Embryophyta</taxon>
        <taxon>Tracheophyta</taxon>
        <taxon>Spermatophyta</taxon>
        <taxon>Magnoliopsida</taxon>
        <taxon>eudicotyledons</taxon>
        <taxon>Gunneridae</taxon>
        <taxon>Pentapetalae</taxon>
        <taxon>asterids</taxon>
        <taxon>campanulids</taxon>
        <taxon>Asterales</taxon>
        <taxon>Asteraceae</taxon>
        <taxon>Cichorioideae</taxon>
        <taxon>Cichorieae</taxon>
        <taxon>Cichoriinae</taxon>
        <taxon>Cichorium</taxon>
    </lineage>
</organism>
<keyword evidence="2" id="KW-1185">Reference proteome</keyword>
<reference evidence="2" key="1">
    <citation type="journal article" date="2022" name="Mol. Ecol. Resour.">
        <title>The genomes of chicory, endive, great burdock and yacon provide insights into Asteraceae palaeo-polyploidization history and plant inulin production.</title>
        <authorList>
            <person name="Fan W."/>
            <person name="Wang S."/>
            <person name="Wang H."/>
            <person name="Wang A."/>
            <person name="Jiang F."/>
            <person name="Liu H."/>
            <person name="Zhao H."/>
            <person name="Xu D."/>
            <person name="Zhang Y."/>
        </authorList>
    </citation>
    <scope>NUCLEOTIDE SEQUENCE [LARGE SCALE GENOMIC DNA]</scope>
    <source>
        <strain evidence="2">cv. Punajuju</strain>
    </source>
</reference>
<comment type="caution">
    <text evidence="1">The sequence shown here is derived from an EMBL/GenBank/DDBJ whole genome shotgun (WGS) entry which is preliminary data.</text>
</comment>
<dbReference type="EMBL" id="CM042011">
    <property type="protein sequence ID" value="KAI3763814.1"/>
    <property type="molecule type" value="Genomic_DNA"/>
</dbReference>
<reference evidence="1 2" key="2">
    <citation type="journal article" date="2022" name="Mol. Ecol. Resour.">
        <title>The genomes of chicory, endive, great burdock and yacon provide insights into Asteraceae paleo-polyploidization history and plant inulin production.</title>
        <authorList>
            <person name="Fan W."/>
            <person name="Wang S."/>
            <person name="Wang H."/>
            <person name="Wang A."/>
            <person name="Jiang F."/>
            <person name="Liu H."/>
            <person name="Zhao H."/>
            <person name="Xu D."/>
            <person name="Zhang Y."/>
        </authorList>
    </citation>
    <scope>NUCLEOTIDE SEQUENCE [LARGE SCALE GENOMIC DNA]</scope>
    <source>
        <strain evidence="2">cv. Punajuju</strain>
        <tissue evidence="1">Leaves</tissue>
    </source>
</reference>
<dbReference type="Proteomes" id="UP001055811">
    <property type="component" value="Linkage Group LG03"/>
</dbReference>
<name>A0ACB9EXX5_CICIN</name>
<proteinExistence type="predicted"/>
<sequence>MEVDRSCGAVRAGEVHCGAVEKGKGEVGWKDRPGGGGRNEDIVGDDREAPDKQSDQTIYLHSGETYDAS</sequence>
<evidence type="ECO:0000313" key="2">
    <source>
        <dbReference type="Proteomes" id="UP001055811"/>
    </source>
</evidence>
<protein>
    <submittedName>
        <fullName evidence="1">Uncharacterized protein</fullName>
    </submittedName>
</protein>